<comment type="caution">
    <text evidence="1">The sequence shown here is derived from an EMBL/GenBank/DDBJ whole genome shotgun (WGS) entry which is preliminary data.</text>
</comment>
<organism evidence="1 2">
    <name type="scientific">Russula earlei</name>
    <dbReference type="NCBI Taxonomy" id="71964"/>
    <lineage>
        <taxon>Eukaryota</taxon>
        <taxon>Fungi</taxon>
        <taxon>Dikarya</taxon>
        <taxon>Basidiomycota</taxon>
        <taxon>Agaricomycotina</taxon>
        <taxon>Agaricomycetes</taxon>
        <taxon>Russulales</taxon>
        <taxon>Russulaceae</taxon>
        <taxon>Russula</taxon>
    </lineage>
</organism>
<dbReference type="Proteomes" id="UP001207468">
    <property type="component" value="Unassembled WGS sequence"/>
</dbReference>
<gene>
    <name evidence="1" type="ORF">F5148DRAFT_653358</name>
</gene>
<proteinExistence type="predicted"/>
<evidence type="ECO:0000313" key="1">
    <source>
        <dbReference type="EMBL" id="KAI9512875.1"/>
    </source>
</evidence>
<dbReference type="EMBL" id="JAGFNK010000005">
    <property type="protein sequence ID" value="KAI9512875.1"/>
    <property type="molecule type" value="Genomic_DNA"/>
</dbReference>
<sequence length="383" mass="42459">MSFCITRSTIRELLALPICANKGRTLIVAKCARHYATHRDSPSPTYVQPGMSSSHLLSQALDKKQRGLRGEGSVGPFQLGLSQPPYGEGTTKKWSELSPKGKAIRATARTTNLTVILFGAGLTTVLIYALTSELFSRNSPTVLYNEACERIKSSPRVAKYLPGSLVFHNNPPSALRPRHRNRHVSSQIVLDSGGHEHMLLNFYVQANAKSPEQDASYIESASSWLKDTATNLSETSWHEARGWIMHHTRETVDSAKDLFKYLSGDTVRSKSAAPEVALPMPRKRESPGEERKGFWDSFAGLFGSLRGGGLKGSYQGNADAGRNGVWQEGEVHADLVRDASGYFVFRYILIDIPSSQSRNPLRIFVERTDSVRENEPVVKWDAR</sequence>
<reference evidence="1" key="1">
    <citation type="submission" date="2021-03" db="EMBL/GenBank/DDBJ databases">
        <title>Evolutionary priming and transition to the ectomycorrhizal habit in an iconic lineage of mushroom-forming fungi: is preadaptation a requirement?</title>
        <authorList>
            <consortium name="DOE Joint Genome Institute"/>
            <person name="Looney B.P."/>
            <person name="Miyauchi S."/>
            <person name="Morin E."/>
            <person name="Drula E."/>
            <person name="Courty P.E."/>
            <person name="Chicoki N."/>
            <person name="Fauchery L."/>
            <person name="Kohler A."/>
            <person name="Kuo A."/>
            <person name="LaButti K."/>
            <person name="Pangilinan J."/>
            <person name="Lipzen A."/>
            <person name="Riley R."/>
            <person name="Andreopoulos W."/>
            <person name="He G."/>
            <person name="Johnson J."/>
            <person name="Barry K.W."/>
            <person name="Grigoriev I.V."/>
            <person name="Nagy L."/>
            <person name="Hibbett D."/>
            <person name="Henrissat B."/>
            <person name="Matheny P.B."/>
            <person name="Labbe J."/>
            <person name="Martin A.F."/>
        </authorList>
    </citation>
    <scope>NUCLEOTIDE SEQUENCE</scope>
    <source>
        <strain evidence="1">BPL698</strain>
    </source>
</reference>
<keyword evidence="2" id="KW-1185">Reference proteome</keyword>
<name>A0ACC0UMS7_9AGAM</name>
<protein>
    <submittedName>
        <fullName evidence="1">TIM21-domain-containing protein</fullName>
    </submittedName>
</protein>
<evidence type="ECO:0000313" key="2">
    <source>
        <dbReference type="Proteomes" id="UP001207468"/>
    </source>
</evidence>
<accession>A0ACC0UMS7</accession>